<gene>
    <name evidence="2" type="ORF">KDK92_23240</name>
</gene>
<evidence type="ECO:0000259" key="1">
    <source>
        <dbReference type="Pfam" id="PF16363"/>
    </source>
</evidence>
<sequence>MDLKGKKVVITGADGFIGSYLTEKLIEIGADVTALVQYNSFNSWGNIDDFSEDKKNATKVVSGNVRDYDSMRRLIKGSEVVFHLASLIAIPYSYDSPMAYVKTNVEGTTNVLEACREWGVEKIIHTSTSETYGTALYVPIDEKHPMQAQSPYSAAKIAADMMAESFYRSFNLPVATIRPFNTYGPRQSARAVIPTIMSQVIAGKEEIKLGALSPLRDFNYVKDTAEAFIKIAESDKTIGEVINAASNSEISIGDLANKIFKISGRDIKIICDEERIRPEKSEVNRLFGDNKKILELTDWKPNYSLDQGLEETYRWIEKNMNRFKVDIYNK</sequence>
<dbReference type="InterPro" id="IPR026390">
    <property type="entry name" value="LegB-like"/>
</dbReference>
<dbReference type="Gene3D" id="3.40.50.720">
    <property type="entry name" value="NAD(P)-binding Rossmann-like Domain"/>
    <property type="match status" value="1"/>
</dbReference>
<dbReference type="CDD" id="cd05257">
    <property type="entry name" value="Arna_like_SDR_e"/>
    <property type="match status" value="1"/>
</dbReference>
<reference evidence="2" key="1">
    <citation type="journal article" date="2021" name="mSystems">
        <title>Bacteria and Archaea Synergistically Convert Glycine Betaine to Biogenic Methane in the Formosa Cold Seep of the South China Sea.</title>
        <authorList>
            <person name="Li L."/>
            <person name="Zhang W."/>
            <person name="Zhang S."/>
            <person name="Song L."/>
            <person name="Sun Q."/>
            <person name="Zhang H."/>
            <person name="Xiang H."/>
            <person name="Dong X."/>
        </authorList>
    </citation>
    <scope>NUCLEOTIDE SEQUENCE</scope>
    <source>
        <strain evidence="2">ZWT</strain>
    </source>
</reference>
<dbReference type="PANTHER" id="PTHR43000">
    <property type="entry name" value="DTDP-D-GLUCOSE 4,6-DEHYDRATASE-RELATED"/>
    <property type="match status" value="1"/>
</dbReference>
<feature type="domain" description="NAD(P)-binding" evidence="1">
    <location>
        <begin position="10"/>
        <end position="312"/>
    </location>
</feature>
<dbReference type="NCBIfam" id="TIGR04180">
    <property type="entry name" value="EDH_00030"/>
    <property type="match status" value="1"/>
</dbReference>
<dbReference type="AlphaFoldDB" id="A0A9J6PA63"/>
<dbReference type="InterPro" id="IPR045869">
    <property type="entry name" value="Arna-like_SDR_e"/>
</dbReference>
<evidence type="ECO:0000313" key="3">
    <source>
        <dbReference type="Proteomes" id="UP001056429"/>
    </source>
</evidence>
<dbReference type="InterPro" id="IPR036291">
    <property type="entry name" value="NAD(P)-bd_dom_sf"/>
</dbReference>
<evidence type="ECO:0000313" key="2">
    <source>
        <dbReference type="EMBL" id="MCM1992641.1"/>
    </source>
</evidence>
<dbReference type="EMBL" id="JAGSOJ010000007">
    <property type="protein sequence ID" value="MCM1992641.1"/>
    <property type="molecule type" value="Genomic_DNA"/>
</dbReference>
<accession>A0A9J6PA63</accession>
<keyword evidence="3" id="KW-1185">Reference proteome</keyword>
<dbReference type="GO" id="GO:0016831">
    <property type="term" value="F:carboxy-lyase activity"/>
    <property type="evidence" value="ECO:0007669"/>
    <property type="project" value="InterPro"/>
</dbReference>
<dbReference type="Pfam" id="PF16363">
    <property type="entry name" value="GDP_Man_Dehyd"/>
    <property type="match status" value="1"/>
</dbReference>
<dbReference type="InterPro" id="IPR016040">
    <property type="entry name" value="NAD(P)-bd_dom"/>
</dbReference>
<dbReference type="SUPFAM" id="SSF51735">
    <property type="entry name" value="NAD(P)-binding Rossmann-fold domains"/>
    <property type="match status" value="1"/>
</dbReference>
<comment type="caution">
    <text evidence="2">The sequence shown here is derived from an EMBL/GenBank/DDBJ whole genome shotgun (WGS) entry which is preliminary data.</text>
</comment>
<organism evidence="2 3">
    <name type="scientific">Oceanirhabdus seepicola</name>
    <dbReference type="NCBI Taxonomy" id="2828781"/>
    <lineage>
        <taxon>Bacteria</taxon>
        <taxon>Bacillati</taxon>
        <taxon>Bacillota</taxon>
        <taxon>Clostridia</taxon>
        <taxon>Eubacteriales</taxon>
        <taxon>Clostridiaceae</taxon>
        <taxon>Oceanirhabdus</taxon>
    </lineage>
</organism>
<name>A0A9J6PA63_9CLOT</name>
<dbReference type="Proteomes" id="UP001056429">
    <property type="component" value="Unassembled WGS sequence"/>
</dbReference>
<reference evidence="2" key="2">
    <citation type="submission" date="2021-04" db="EMBL/GenBank/DDBJ databases">
        <authorList>
            <person name="Dong X."/>
        </authorList>
    </citation>
    <scope>NUCLEOTIDE SEQUENCE</scope>
    <source>
        <strain evidence="2">ZWT</strain>
    </source>
</reference>
<proteinExistence type="predicted"/>
<dbReference type="RefSeq" id="WP_250861816.1">
    <property type="nucleotide sequence ID" value="NZ_JAGSOJ010000007.1"/>
</dbReference>
<protein>
    <submittedName>
        <fullName evidence="2">NAD-dependent 4,6-dehydratase LegB</fullName>
    </submittedName>
</protein>